<comment type="caution">
    <text evidence="6">The sequence shown here is derived from an EMBL/GenBank/DDBJ whole genome shotgun (WGS) entry which is preliminary data.</text>
</comment>
<evidence type="ECO:0000256" key="4">
    <source>
        <dbReference type="RuleBase" id="RU367091"/>
    </source>
</evidence>
<keyword evidence="4" id="KW-0256">Endoplasmic reticulum</keyword>
<dbReference type="InterPro" id="IPR039856">
    <property type="entry name" value="EMC2-like"/>
</dbReference>
<dbReference type="InterPro" id="IPR011990">
    <property type="entry name" value="TPR-like_helical_dom_sf"/>
</dbReference>
<accession>A0AAD9NGL2</accession>
<dbReference type="InterPro" id="IPR055217">
    <property type="entry name" value="TPR_EMC2"/>
</dbReference>
<evidence type="ECO:0000256" key="2">
    <source>
        <dbReference type="ARBA" id="ARBA00022737"/>
    </source>
</evidence>
<dbReference type="Pfam" id="PF22890">
    <property type="entry name" value="TPR_EMC2"/>
    <property type="match status" value="1"/>
</dbReference>
<keyword evidence="3" id="KW-0802">TPR repeat</keyword>
<gene>
    <name evidence="6" type="ORF">NP493_1197g00077</name>
</gene>
<name>A0AAD9NGL2_RIDPI</name>
<dbReference type="PANTHER" id="PTHR12760">
    <property type="entry name" value="TETRATRICOPEPTIDE REPEAT PROTEIN"/>
    <property type="match status" value="1"/>
</dbReference>
<dbReference type="Proteomes" id="UP001209878">
    <property type="component" value="Unassembled WGS sequence"/>
</dbReference>
<sequence>MASSMSWEEAREKLSEFREDRTRNSEEVVDIWRDVLADFRYKLGDEQWIIYEQVCIAACDCHQHHLAGECIDKLKTQFPSSCRVHRLEGLLLESKDNYEGAMSIYHEMLKDDPTNSLVRKRVVSVLKEQNKIPEAIKELNDYLKQFMSDTDSWMELCDLYLMEQDYSKAAFCIEELILSNPRNHLFHQKYAEVKYTQGGQDNMECACKYFAQAIKLNPTNMRALFGLFLAASTIASSQKTNAKSKKDAIKYAAWAAQQISLKYKELPMSGSGSSQIDAVSGMLDTLQITQGT</sequence>
<dbReference type="Gene3D" id="1.25.40.10">
    <property type="entry name" value="Tetratricopeptide repeat domain"/>
    <property type="match status" value="1"/>
</dbReference>
<proteinExistence type="inferred from homology"/>
<dbReference type="GO" id="GO:0072546">
    <property type="term" value="C:EMC complex"/>
    <property type="evidence" value="ECO:0007669"/>
    <property type="project" value="UniProtKB-UniRule"/>
</dbReference>
<dbReference type="EMBL" id="JAODUO010001194">
    <property type="protein sequence ID" value="KAK2169285.1"/>
    <property type="molecule type" value="Genomic_DNA"/>
</dbReference>
<keyword evidence="7" id="KW-1185">Reference proteome</keyword>
<comment type="similarity">
    <text evidence="1 4">Belongs to the EMC2 family.</text>
</comment>
<reference evidence="6" key="1">
    <citation type="journal article" date="2023" name="Mol. Biol. Evol.">
        <title>Third-Generation Sequencing Reveals the Adaptive Role of the Epigenome in Three Deep-Sea Polychaetes.</title>
        <authorList>
            <person name="Perez M."/>
            <person name="Aroh O."/>
            <person name="Sun Y."/>
            <person name="Lan Y."/>
            <person name="Juniper S.K."/>
            <person name="Young C.R."/>
            <person name="Angers B."/>
            <person name="Qian P.Y."/>
        </authorList>
    </citation>
    <scope>NUCLEOTIDE SEQUENCE</scope>
    <source>
        <strain evidence="6">R07B-5</strain>
    </source>
</reference>
<evidence type="ECO:0000256" key="3">
    <source>
        <dbReference type="ARBA" id="ARBA00022803"/>
    </source>
</evidence>
<evidence type="ECO:0000259" key="5">
    <source>
        <dbReference type="Pfam" id="PF22890"/>
    </source>
</evidence>
<comment type="subcellular location">
    <subcellularLocation>
        <location evidence="4">Endoplasmic reticulum membrane</location>
        <topology evidence="4">Peripheral membrane protein</topology>
        <orientation evidence="4">Cytoplasmic side</orientation>
    </subcellularLocation>
</comment>
<keyword evidence="4" id="KW-0472">Membrane</keyword>
<feature type="domain" description="EMC2 TPR-like" evidence="5">
    <location>
        <begin position="84"/>
        <end position="194"/>
    </location>
</feature>
<organism evidence="6 7">
    <name type="scientific">Ridgeia piscesae</name>
    <name type="common">Tubeworm</name>
    <dbReference type="NCBI Taxonomy" id="27915"/>
    <lineage>
        <taxon>Eukaryota</taxon>
        <taxon>Metazoa</taxon>
        <taxon>Spiralia</taxon>
        <taxon>Lophotrochozoa</taxon>
        <taxon>Annelida</taxon>
        <taxon>Polychaeta</taxon>
        <taxon>Sedentaria</taxon>
        <taxon>Canalipalpata</taxon>
        <taxon>Sabellida</taxon>
        <taxon>Siboglinidae</taxon>
        <taxon>Ridgeia</taxon>
    </lineage>
</organism>
<dbReference type="SUPFAM" id="SSF48452">
    <property type="entry name" value="TPR-like"/>
    <property type="match status" value="1"/>
</dbReference>
<evidence type="ECO:0000256" key="1">
    <source>
        <dbReference type="ARBA" id="ARBA00010361"/>
    </source>
</evidence>
<protein>
    <recommendedName>
        <fullName evidence="4">ER membrane protein complex subunit 2</fullName>
    </recommendedName>
</protein>
<comment type="subunit">
    <text evidence="4">Component of the ER membrane protein complex (EMC).</text>
</comment>
<dbReference type="FunFam" id="1.25.40.10:FF:000478">
    <property type="entry name" value="GG16802"/>
    <property type="match status" value="1"/>
</dbReference>
<evidence type="ECO:0000313" key="6">
    <source>
        <dbReference type="EMBL" id="KAK2169285.1"/>
    </source>
</evidence>
<comment type="function">
    <text evidence="4">Part of the endoplasmic reticulum membrane protein complex (EMC) that enables the energy-independent insertion into endoplasmic reticulum membranes of newly synthesized membrane proteins.</text>
</comment>
<keyword evidence="2" id="KW-0677">Repeat</keyword>
<dbReference type="AlphaFoldDB" id="A0AAD9NGL2"/>
<evidence type="ECO:0000313" key="7">
    <source>
        <dbReference type="Proteomes" id="UP001209878"/>
    </source>
</evidence>